<evidence type="ECO:0000256" key="6">
    <source>
        <dbReference type="ARBA" id="ARBA00034617"/>
    </source>
</evidence>
<evidence type="ECO:0000256" key="3">
    <source>
        <dbReference type="ARBA" id="ARBA00022806"/>
    </source>
</evidence>
<accession>L7EYP0</accession>
<proteinExistence type="predicted"/>
<dbReference type="Proteomes" id="UP000010931">
    <property type="component" value="Unassembled WGS sequence"/>
</dbReference>
<evidence type="ECO:0000256" key="8">
    <source>
        <dbReference type="ARBA" id="ARBA00048988"/>
    </source>
</evidence>
<dbReference type="GO" id="GO:0005524">
    <property type="term" value="F:ATP binding"/>
    <property type="evidence" value="ECO:0007669"/>
    <property type="project" value="UniProtKB-KW"/>
</dbReference>
<dbReference type="EMBL" id="AEJB01000477">
    <property type="protein sequence ID" value="ELP64102.1"/>
    <property type="molecule type" value="Genomic_DNA"/>
</dbReference>
<dbReference type="GO" id="GO:0016787">
    <property type="term" value="F:hydrolase activity"/>
    <property type="evidence" value="ECO:0007669"/>
    <property type="project" value="UniProtKB-KW"/>
</dbReference>
<gene>
    <name evidence="11" type="ORF">STRTUCAR8_05544</name>
</gene>
<comment type="catalytic activity">
    <reaction evidence="6">
        <text>Couples ATP hydrolysis with the unwinding of duplex DNA by translocating in the 3'-5' direction.</text>
        <dbReference type="EC" id="5.6.2.4"/>
    </reaction>
</comment>
<dbReference type="SUPFAM" id="SSF52540">
    <property type="entry name" value="P-loop containing nucleoside triphosphate hydrolases"/>
    <property type="match status" value="1"/>
</dbReference>
<comment type="catalytic activity">
    <reaction evidence="8">
        <text>ATP + H2O = ADP + phosphate + H(+)</text>
        <dbReference type="Rhea" id="RHEA:13065"/>
        <dbReference type="ChEBI" id="CHEBI:15377"/>
        <dbReference type="ChEBI" id="CHEBI:15378"/>
        <dbReference type="ChEBI" id="CHEBI:30616"/>
        <dbReference type="ChEBI" id="CHEBI:43474"/>
        <dbReference type="ChEBI" id="CHEBI:456216"/>
        <dbReference type="EC" id="5.6.2.4"/>
    </reaction>
</comment>
<evidence type="ECO:0000256" key="2">
    <source>
        <dbReference type="ARBA" id="ARBA00022801"/>
    </source>
</evidence>
<dbReference type="GO" id="GO:0000725">
    <property type="term" value="P:recombinational repair"/>
    <property type="evidence" value="ECO:0007669"/>
    <property type="project" value="TreeGrafter"/>
</dbReference>
<keyword evidence="4" id="KW-0067">ATP-binding</keyword>
<dbReference type="GO" id="GO:0003677">
    <property type="term" value="F:DNA binding"/>
    <property type="evidence" value="ECO:0007669"/>
    <property type="project" value="InterPro"/>
</dbReference>
<dbReference type="InterPro" id="IPR000212">
    <property type="entry name" value="DNA_helicase_UvrD/REP"/>
</dbReference>
<dbReference type="AlphaFoldDB" id="L7EYP0"/>
<keyword evidence="2" id="KW-0378">Hydrolase</keyword>
<dbReference type="InterPro" id="IPR014016">
    <property type="entry name" value="UvrD-like_ATP-bd"/>
</dbReference>
<feature type="non-terminal residue" evidence="11">
    <location>
        <position position="1"/>
    </location>
</feature>
<dbReference type="PANTHER" id="PTHR11070">
    <property type="entry name" value="UVRD / RECB / PCRA DNA HELICASE FAMILY MEMBER"/>
    <property type="match status" value="1"/>
</dbReference>
<keyword evidence="5" id="KW-0413">Isomerase</keyword>
<evidence type="ECO:0000256" key="4">
    <source>
        <dbReference type="ARBA" id="ARBA00022840"/>
    </source>
</evidence>
<dbReference type="Gene3D" id="3.40.50.300">
    <property type="entry name" value="P-loop containing nucleotide triphosphate hydrolases"/>
    <property type="match status" value="2"/>
</dbReference>
<dbReference type="EC" id="5.6.2.4" evidence="7"/>
<keyword evidence="3 11" id="KW-0347">Helicase</keyword>
<evidence type="ECO:0000256" key="7">
    <source>
        <dbReference type="ARBA" id="ARBA00034808"/>
    </source>
</evidence>
<dbReference type="InterPro" id="IPR027417">
    <property type="entry name" value="P-loop_NTPase"/>
</dbReference>
<evidence type="ECO:0000313" key="12">
    <source>
        <dbReference type="Proteomes" id="UP000010931"/>
    </source>
</evidence>
<protein>
    <recommendedName>
        <fullName evidence="7">DNA 3'-5' helicase</fullName>
        <ecNumber evidence="7">5.6.2.4</ecNumber>
    </recommendedName>
</protein>
<reference evidence="11 12" key="1">
    <citation type="journal article" date="2011" name="Plasmid">
        <title>Streptomyces turgidiscabies Car8 contains a modular pathogenicity island that shares virulence genes with other actinobacterial plant pathogens.</title>
        <authorList>
            <person name="Huguet-Tapia J.C."/>
            <person name="Badger J.H."/>
            <person name="Loria R."/>
            <person name="Pettis G.S."/>
        </authorList>
    </citation>
    <scope>NUCLEOTIDE SEQUENCE [LARGE SCALE GENOMIC DNA]</scope>
    <source>
        <strain evidence="11 12">Car8</strain>
    </source>
</reference>
<name>L7EYP0_STRT8</name>
<feature type="domain" description="UvrD-like helicase ATP-binding" evidence="9">
    <location>
        <begin position="208"/>
        <end position="263"/>
    </location>
</feature>
<keyword evidence="12" id="KW-1185">Reference proteome</keyword>
<feature type="domain" description="UvrD-like helicase C-terminal" evidence="10">
    <location>
        <begin position="424"/>
        <end position="483"/>
    </location>
</feature>
<dbReference type="PATRIC" id="fig|698760.3.peg.7021"/>
<dbReference type="GO" id="GO:0043138">
    <property type="term" value="F:3'-5' DNA helicase activity"/>
    <property type="evidence" value="ECO:0007669"/>
    <property type="project" value="UniProtKB-EC"/>
</dbReference>
<evidence type="ECO:0000259" key="10">
    <source>
        <dbReference type="Pfam" id="PF13361"/>
    </source>
</evidence>
<evidence type="ECO:0000256" key="1">
    <source>
        <dbReference type="ARBA" id="ARBA00022741"/>
    </source>
</evidence>
<comment type="caution">
    <text evidence="11">The sequence shown here is derived from an EMBL/GenBank/DDBJ whole genome shotgun (WGS) entry which is preliminary data.</text>
</comment>
<organism evidence="11 12">
    <name type="scientific">Streptomyces turgidiscabies (strain Car8)</name>
    <dbReference type="NCBI Taxonomy" id="698760"/>
    <lineage>
        <taxon>Bacteria</taxon>
        <taxon>Bacillati</taxon>
        <taxon>Actinomycetota</taxon>
        <taxon>Actinomycetes</taxon>
        <taxon>Kitasatosporales</taxon>
        <taxon>Streptomycetaceae</taxon>
        <taxon>Streptomyces</taxon>
    </lineage>
</organism>
<dbReference type="PANTHER" id="PTHR11070:SF30">
    <property type="entry name" value="F-BOX DNA HELICASE 1"/>
    <property type="match status" value="1"/>
</dbReference>
<evidence type="ECO:0000256" key="5">
    <source>
        <dbReference type="ARBA" id="ARBA00023235"/>
    </source>
</evidence>
<dbReference type="InterPro" id="IPR014017">
    <property type="entry name" value="DNA_helicase_UvrD-like_C"/>
</dbReference>
<sequence>PQERRCTTVVNPTPEQADAIDAYGDGLDLVLQAGAGCGKSATLKMIAKSDRRRRMTYVAYNSAIATDARRSFPSTVLCKTGHGLAFDPKYGDRLQRPRQTAHQAAQALDVRSILGIIGATPAIPTDLGHPKAMTSKVIMRMALDTVTRYCHGADDEITAGHIQHYDGLTKKNARAALEKLVLPVARAAWEELKRDESVLNLTHDHYLKMWALSKPRIPTDVVLLDEAQDTNDVLSAVLLAQEHAQRIAVGDSAQQIYSWRGANDALQKFVSELGCPELTLSQSFRFGPAIAARANIWLRLIDAPLRLTGWDAAESTVGPLDTPDAILCRTNAGAMGIVMESLAAGRKVALVGGGGDIKRLAWASESLQNGQPTDHPELCGFASWDDVRQYAAEEDGSLEVLVKLIDEHGPERIVSAADGLCSEQQAELVVSTAHRSKGREWPAARIHSDFRAPKPDQQTGLVILPREEARLAYVAVTRAREQLDDTALAWVSTVTAVTG</sequence>
<keyword evidence="1" id="KW-0547">Nucleotide-binding</keyword>
<dbReference type="Pfam" id="PF13361">
    <property type="entry name" value="UvrD_C"/>
    <property type="match status" value="1"/>
</dbReference>
<dbReference type="Pfam" id="PF00580">
    <property type="entry name" value="UvrD-helicase"/>
    <property type="match status" value="1"/>
</dbReference>
<evidence type="ECO:0000259" key="9">
    <source>
        <dbReference type="Pfam" id="PF00580"/>
    </source>
</evidence>
<evidence type="ECO:0000313" key="11">
    <source>
        <dbReference type="EMBL" id="ELP64102.1"/>
    </source>
</evidence>